<dbReference type="Proteomes" id="UP001515480">
    <property type="component" value="Unassembled WGS sequence"/>
</dbReference>
<dbReference type="AlphaFoldDB" id="A0AB34JYU4"/>
<proteinExistence type="predicted"/>
<protein>
    <submittedName>
        <fullName evidence="1">Uncharacterized protein</fullName>
    </submittedName>
</protein>
<comment type="caution">
    <text evidence="1">The sequence shown here is derived from an EMBL/GenBank/DDBJ whole genome shotgun (WGS) entry which is preliminary data.</text>
</comment>
<organism evidence="1 2">
    <name type="scientific">Prymnesium parvum</name>
    <name type="common">Toxic golden alga</name>
    <dbReference type="NCBI Taxonomy" id="97485"/>
    <lineage>
        <taxon>Eukaryota</taxon>
        <taxon>Haptista</taxon>
        <taxon>Haptophyta</taxon>
        <taxon>Prymnesiophyceae</taxon>
        <taxon>Prymnesiales</taxon>
        <taxon>Prymnesiaceae</taxon>
        <taxon>Prymnesium</taxon>
    </lineage>
</organism>
<keyword evidence="2" id="KW-1185">Reference proteome</keyword>
<sequence>MEASALLALRQRDRAAFLEQLKASGLTKLGERLRYEQQLLAPPPPADVLSAARAHGECLLALRDLSRRDHAAFTRRCEAIGLRTLGERVQLEQTLRRLPAGALHTPAPRALAAGAARVHYVIASFEGYTKRTHYYPPPGKVLCLHLDQLCALSHALAQVTVVQAESSGCARTTAGYYSSCKHHFEGNPLVQVQRCENYGYSMGQWLKVYETYRDAFDYYLFMEDDYCPTMHHFDATLVRIYQRKFPNNVGLLCSVVQGSKAYDGPHGSRGCFPIHWEGSVFVSSETLRKLYECPRWAGDPRGWMDRLTSTEAACLDAMRKDYLGGYYQLTFSLLFTRIEHEDYLDVDSGPFGGVPGKPFCFPYWCDRLGLYFIHRGDIKKKKYTLEQVRASLIAPVQIIDEEGLRVNATLDLERERNPDANDTTELS</sequence>
<accession>A0AB34JYU4</accession>
<gene>
    <name evidence="1" type="ORF">AB1Y20_015556</name>
</gene>
<reference evidence="1 2" key="1">
    <citation type="journal article" date="2024" name="Science">
        <title>Giant polyketide synthase enzymes in the biosynthesis of giant marine polyether toxins.</title>
        <authorList>
            <person name="Fallon T.R."/>
            <person name="Shende V.V."/>
            <person name="Wierzbicki I.H."/>
            <person name="Pendleton A.L."/>
            <person name="Watervoot N.F."/>
            <person name="Auber R.P."/>
            <person name="Gonzalez D.J."/>
            <person name="Wisecaver J.H."/>
            <person name="Moore B.S."/>
        </authorList>
    </citation>
    <scope>NUCLEOTIDE SEQUENCE [LARGE SCALE GENOMIC DNA]</scope>
    <source>
        <strain evidence="1 2">12B1</strain>
    </source>
</reference>
<evidence type="ECO:0000313" key="1">
    <source>
        <dbReference type="EMBL" id="KAL1526865.1"/>
    </source>
</evidence>
<evidence type="ECO:0000313" key="2">
    <source>
        <dbReference type="Proteomes" id="UP001515480"/>
    </source>
</evidence>
<name>A0AB34JYU4_PRYPA</name>
<dbReference type="EMBL" id="JBGBPQ010000003">
    <property type="protein sequence ID" value="KAL1526865.1"/>
    <property type="molecule type" value="Genomic_DNA"/>
</dbReference>